<sequence length="274" mass="29321">MTIDPTKAIHTWSLFRTLGSFAAPGTMPALEGRTDGVADPVALLDLPALLASHGFASAQICHFSLPSTDRRYLDDLRGSFSDAGVALECFLVDHGDLADPAEGERWRAWIDDWISVAEQLGAPKVRVSAGDQPSSPETIARSAASLRALAAGHDGIRVLVENWQGLLLDADSTLELLDRCEGAIGFLADFGNWTGQHKYADLARVAPLAEACQAKAGFGEDGSIDVEDYRACLRLMADAGYAGPLSIVVDPQRPDVWERLDEAHALIREEAGAA</sequence>
<dbReference type="RefSeq" id="WP_200501950.1">
    <property type="nucleotide sequence ID" value="NZ_JAEDAJ010000003.1"/>
</dbReference>
<dbReference type="InterPro" id="IPR013022">
    <property type="entry name" value="Xyl_isomerase-like_TIM-brl"/>
</dbReference>
<dbReference type="EMBL" id="JAEDAJ010000003">
    <property type="protein sequence ID" value="MBK0331328.1"/>
    <property type="molecule type" value="Genomic_DNA"/>
</dbReference>
<dbReference type="PANTHER" id="PTHR12110:SF53">
    <property type="entry name" value="BLR5974 PROTEIN"/>
    <property type="match status" value="1"/>
</dbReference>
<accession>A0ABS1B9N2</accession>
<comment type="caution">
    <text evidence="3">The sequence shown here is derived from an EMBL/GenBank/DDBJ whole genome shotgun (WGS) entry which is preliminary data.</text>
</comment>
<protein>
    <submittedName>
        <fullName evidence="3">Sugar phosphate isomerase/epimerase</fullName>
    </submittedName>
</protein>
<proteinExistence type="predicted"/>
<dbReference type="SUPFAM" id="SSF51658">
    <property type="entry name" value="Xylose isomerase-like"/>
    <property type="match status" value="1"/>
</dbReference>
<dbReference type="Gene3D" id="3.20.20.150">
    <property type="entry name" value="Divalent-metal-dependent TIM barrel enzymes"/>
    <property type="match status" value="1"/>
</dbReference>
<name>A0ABS1B9N2_9MICO</name>
<evidence type="ECO:0000313" key="3">
    <source>
        <dbReference type="EMBL" id="MBK0331328.1"/>
    </source>
</evidence>
<feature type="domain" description="Xylose isomerase-like TIM barrel" evidence="2">
    <location>
        <begin position="48"/>
        <end position="250"/>
    </location>
</feature>
<evidence type="ECO:0000313" key="4">
    <source>
        <dbReference type="Proteomes" id="UP000612352"/>
    </source>
</evidence>
<reference evidence="3 4" key="1">
    <citation type="submission" date="2020-12" db="EMBL/GenBank/DDBJ databases">
        <title>Brachybacterium sp. MASK1Z-5, whole genome shotgun sequence.</title>
        <authorList>
            <person name="Tuo L."/>
        </authorList>
    </citation>
    <scope>NUCLEOTIDE SEQUENCE [LARGE SCALE GENOMIC DNA]</scope>
    <source>
        <strain evidence="3 4">MASK1Z-5</strain>
    </source>
</reference>
<evidence type="ECO:0000259" key="2">
    <source>
        <dbReference type="Pfam" id="PF01261"/>
    </source>
</evidence>
<keyword evidence="4" id="KW-1185">Reference proteome</keyword>
<dbReference type="GO" id="GO:0016853">
    <property type="term" value="F:isomerase activity"/>
    <property type="evidence" value="ECO:0007669"/>
    <property type="project" value="UniProtKB-KW"/>
</dbReference>
<organism evidence="3 4">
    <name type="scientific">Brachybacterium halotolerans</name>
    <dbReference type="NCBI Taxonomy" id="2795215"/>
    <lineage>
        <taxon>Bacteria</taxon>
        <taxon>Bacillati</taxon>
        <taxon>Actinomycetota</taxon>
        <taxon>Actinomycetes</taxon>
        <taxon>Micrococcales</taxon>
        <taxon>Dermabacteraceae</taxon>
        <taxon>Brachybacterium</taxon>
    </lineage>
</organism>
<dbReference type="Pfam" id="PF01261">
    <property type="entry name" value="AP_endonuc_2"/>
    <property type="match status" value="1"/>
</dbReference>
<dbReference type="InterPro" id="IPR036237">
    <property type="entry name" value="Xyl_isomerase-like_sf"/>
</dbReference>
<gene>
    <name evidence="3" type="ORF">I8D64_07925</name>
</gene>
<keyword evidence="1" id="KW-0119">Carbohydrate metabolism</keyword>
<dbReference type="PANTHER" id="PTHR12110">
    <property type="entry name" value="HYDROXYPYRUVATE ISOMERASE"/>
    <property type="match status" value="1"/>
</dbReference>
<evidence type="ECO:0000256" key="1">
    <source>
        <dbReference type="ARBA" id="ARBA00023277"/>
    </source>
</evidence>
<dbReference type="InterPro" id="IPR050312">
    <property type="entry name" value="IolE/XylAMocC-like"/>
</dbReference>
<dbReference type="Proteomes" id="UP000612352">
    <property type="component" value="Unassembled WGS sequence"/>
</dbReference>
<keyword evidence="3" id="KW-0413">Isomerase</keyword>